<dbReference type="PANTHER" id="PTHR13798">
    <property type="entry name" value="RNA BINDING MOTIF RBM PROTEIN -RELATED"/>
    <property type="match status" value="1"/>
</dbReference>
<dbReference type="EMBL" id="RWGY01000009">
    <property type="protein sequence ID" value="TVU36324.1"/>
    <property type="molecule type" value="Genomic_DNA"/>
</dbReference>
<dbReference type="PANTHER" id="PTHR13798:SF9">
    <property type="entry name" value="RRM DOMAIN-CONTAINING PROTEIN"/>
    <property type="match status" value="1"/>
</dbReference>
<dbReference type="Gramene" id="TVU36324">
    <property type="protein sequence ID" value="TVU36324"/>
    <property type="gene ID" value="EJB05_18255"/>
</dbReference>
<feature type="domain" description="RRM" evidence="5">
    <location>
        <begin position="7"/>
        <end position="86"/>
    </location>
</feature>
<accession>A0A5J9VLI5</accession>
<name>A0A5J9VLI5_9POAL</name>
<dbReference type="Proteomes" id="UP000324897">
    <property type="component" value="Unassembled WGS sequence"/>
</dbReference>
<organism evidence="6 7">
    <name type="scientific">Eragrostis curvula</name>
    <name type="common">weeping love grass</name>
    <dbReference type="NCBI Taxonomy" id="38414"/>
    <lineage>
        <taxon>Eukaryota</taxon>
        <taxon>Viridiplantae</taxon>
        <taxon>Streptophyta</taxon>
        <taxon>Embryophyta</taxon>
        <taxon>Tracheophyta</taxon>
        <taxon>Spermatophyta</taxon>
        <taxon>Magnoliopsida</taxon>
        <taxon>Liliopsida</taxon>
        <taxon>Poales</taxon>
        <taxon>Poaceae</taxon>
        <taxon>PACMAD clade</taxon>
        <taxon>Chloridoideae</taxon>
        <taxon>Eragrostideae</taxon>
        <taxon>Eragrostidinae</taxon>
        <taxon>Eragrostis</taxon>
    </lineage>
</organism>
<comment type="subcellular location">
    <subcellularLocation>
        <location evidence="1">Nucleus</location>
        <location evidence="1">Nucleoplasm</location>
    </subcellularLocation>
</comment>
<evidence type="ECO:0000256" key="3">
    <source>
        <dbReference type="ARBA" id="ARBA00023242"/>
    </source>
</evidence>
<dbReference type="SMART" id="SM00360">
    <property type="entry name" value="RRM"/>
    <property type="match status" value="1"/>
</dbReference>
<dbReference type="OrthoDB" id="10259687at2759"/>
<evidence type="ECO:0000256" key="1">
    <source>
        <dbReference type="ARBA" id="ARBA00004642"/>
    </source>
</evidence>
<dbReference type="AlphaFoldDB" id="A0A5J9VLI5"/>
<keyword evidence="2 4" id="KW-0694">RNA-binding</keyword>
<keyword evidence="3" id="KW-0539">Nucleus</keyword>
<protein>
    <recommendedName>
        <fullName evidence="5">RRM domain-containing protein</fullName>
    </recommendedName>
</protein>
<dbReference type="GO" id="GO:0005654">
    <property type="term" value="C:nucleoplasm"/>
    <property type="evidence" value="ECO:0007669"/>
    <property type="project" value="UniProtKB-SubCell"/>
</dbReference>
<dbReference type="Pfam" id="PF00076">
    <property type="entry name" value="RRM_1"/>
    <property type="match status" value="1"/>
</dbReference>
<reference evidence="6 7" key="1">
    <citation type="journal article" date="2019" name="Sci. Rep.">
        <title>A high-quality genome of Eragrostis curvula grass provides insights into Poaceae evolution and supports new strategies to enhance forage quality.</title>
        <authorList>
            <person name="Carballo J."/>
            <person name="Santos B.A.C.M."/>
            <person name="Zappacosta D."/>
            <person name="Garbus I."/>
            <person name="Selva J.P."/>
            <person name="Gallo C.A."/>
            <person name="Diaz A."/>
            <person name="Albertini E."/>
            <person name="Caccamo M."/>
            <person name="Echenique V."/>
        </authorList>
    </citation>
    <scope>NUCLEOTIDE SEQUENCE [LARGE SCALE GENOMIC DNA]</scope>
    <source>
        <strain evidence="7">cv. Victoria</strain>
        <tissue evidence="6">Leaf</tissue>
    </source>
</reference>
<dbReference type="Gene3D" id="3.30.70.330">
    <property type="match status" value="1"/>
</dbReference>
<dbReference type="InterPro" id="IPR012677">
    <property type="entry name" value="Nucleotide-bd_a/b_plait_sf"/>
</dbReference>
<evidence type="ECO:0000313" key="7">
    <source>
        <dbReference type="Proteomes" id="UP000324897"/>
    </source>
</evidence>
<evidence type="ECO:0000313" key="6">
    <source>
        <dbReference type="EMBL" id="TVU36324.1"/>
    </source>
</evidence>
<evidence type="ECO:0000256" key="4">
    <source>
        <dbReference type="PROSITE-ProRule" id="PRU00176"/>
    </source>
</evidence>
<proteinExistence type="predicted"/>
<evidence type="ECO:0000256" key="2">
    <source>
        <dbReference type="ARBA" id="ARBA00022884"/>
    </source>
</evidence>
<dbReference type="GO" id="GO:0003723">
    <property type="term" value="F:RNA binding"/>
    <property type="evidence" value="ECO:0007669"/>
    <property type="project" value="UniProtKB-UniRule"/>
</dbReference>
<comment type="caution">
    <text evidence="6">The sequence shown here is derived from an EMBL/GenBank/DDBJ whole genome shotgun (WGS) entry which is preliminary data.</text>
</comment>
<gene>
    <name evidence="6" type="ORF">EJB05_18255</name>
</gene>
<dbReference type="InterPro" id="IPR000504">
    <property type="entry name" value="RRM_dom"/>
</dbReference>
<dbReference type="InterPro" id="IPR035979">
    <property type="entry name" value="RBD_domain_sf"/>
</dbReference>
<dbReference type="PROSITE" id="PS50102">
    <property type="entry name" value="RRM"/>
    <property type="match status" value="1"/>
</dbReference>
<keyword evidence="7" id="KW-1185">Reference proteome</keyword>
<dbReference type="InterPro" id="IPR052285">
    <property type="entry name" value="NEXT_complex_subunit"/>
</dbReference>
<sequence length="252" mass="27684">MARNPGRTVYIGNLDEKVSERVLYEILIQPGHVVDLYIPCDKESNRRRGYAFAEYETEEIAQYAVRLFSGLVRINDKLLKFTIAGHDKPTSNGNQHPVIPKLNPIPLPKQSQLVRCSDLTVSHNPAYPVVNGGNLGFGSTGHDKPTSNGNRPVMPKLNPIPLPKQTVSHNPVYPVVNGENLCYGSTPNLNPYGIRPQALSGAPMHNHGQLNNGMYDYSGHAFGSSLNVAYRSPLLNIFAHGAAQQPITHPSY</sequence>
<dbReference type="SUPFAM" id="SSF54928">
    <property type="entry name" value="RNA-binding domain, RBD"/>
    <property type="match status" value="1"/>
</dbReference>
<evidence type="ECO:0000259" key="5">
    <source>
        <dbReference type="PROSITE" id="PS50102"/>
    </source>
</evidence>